<accession>A0A0H5BHS3</accession>
<keyword evidence="1" id="KW-1133">Transmembrane helix</keyword>
<name>A0A0H5BHS3_9EUKA</name>
<geneLocation type="nucleomorph" evidence="2"/>
<reference evidence="2" key="1">
    <citation type="journal article" date="2015" name="Genome Biol. Evol.">
        <title>Nucleomorph Genome Sequences of Two Chlorarachniophytes, Amorphochlora amoebiformis and Lotharella vacuolata.</title>
        <authorList>
            <person name="Suzuki S."/>
            <person name="Shirato S."/>
            <person name="Hirakawa Y."/>
            <person name="Ishida K."/>
        </authorList>
    </citation>
    <scope>NUCLEOTIDE SEQUENCE</scope>
    <source>
        <strain evidence="2">CCMP2058</strain>
    </source>
</reference>
<keyword evidence="1" id="KW-0472">Membrane</keyword>
<proteinExistence type="predicted"/>
<keyword evidence="2" id="KW-0542">Nucleomorph</keyword>
<sequence length="113" mass="13616">MNYLLFNSESIKAPVLIKNICLKKKISDILSFSILINITYHIMFLILKFKYFKKIHISYKKIITYRWDANIPKFYHLLQFIAYFRNIILTANVNKSLKRRKIHFLNSSTIIEQ</sequence>
<keyword evidence="1" id="KW-0812">Transmembrane</keyword>
<organism evidence="2">
    <name type="scientific">Amorphochlora amoebiformis</name>
    <dbReference type="NCBI Taxonomy" id="1561963"/>
    <lineage>
        <taxon>Eukaryota</taxon>
        <taxon>Sar</taxon>
        <taxon>Rhizaria</taxon>
        <taxon>Cercozoa</taxon>
        <taxon>Chlorarachniophyceae</taxon>
        <taxon>Amorphochlora</taxon>
    </lineage>
</organism>
<dbReference type="AlphaFoldDB" id="A0A0H5BHS3"/>
<protein>
    <submittedName>
        <fullName evidence="2">Uncharacterized protein</fullName>
    </submittedName>
</protein>
<evidence type="ECO:0000256" key="1">
    <source>
        <dbReference type="SAM" id="Phobius"/>
    </source>
</evidence>
<dbReference type="EMBL" id="AB996602">
    <property type="protein sequence ID" value="BAS01781.1"/>
    <property type="molecule type" value="Genomic_DNA"/>
</dbReference>
<feature type="transmembrane region" description="Helical" evidence="1">
    <location>
        <begin position="29"/>
        <end position="47"/>
    </location>
</feature>
<evidence type="ECO:0000313" key="2">
    <source>
        <dbReference type="EMBL" id="BAS01781.1"/>
    </source>
</evidence>